<gene>
    <name evidence="4" type="ORF">GLX27_001570</name>
</gene>
<dbReference type="Proteomes" id="UP000818624">
    <property type="component" value="Chromosome 1"/>
</dbReference>
<dbReference type="InterPro" id="IPR029058">
    <property type="entry name" value="AB_hydrolase_fold"/>
</dbReference>
<dbReference type="InterPro" id="IPR051044">
    <property type="entry name" value="MAG_DAG_Lipase"/>
</dbReference>
<proteinExistence type="predicted"/>
<dbReference type="PANTHER" id="PTHR11614">
    <property type="entry name" value="PHOSPHOLIPASE-RELATED"/>
    <property type="match status" value="1"/>
</dbReference>
<protein>
    <submittedName>
        <fullName evidence="4">Acylglycerol lipase</fullName>
        <ecNumber evidence="4">3.1.1.23</ecNumber>
    </submittedName>
</protein>
<reference evidence="4 5" key="1">
    <citation type="journal article" date="2020" name="Elife">
        <title>Loss of centromere function drives karyotype evolution in closely related Malassezia species.</title>
        <authorList>
            <person name="Sankaranarayanan S.R."/>
            <person name="Ianiri G."/>
            <person name="Coelho M.A."/>
            <person name="Reza M.H."/>
            <person name="Thimmappa B.C."/>
            <person name="Ganguly P."/>
            <person name="Vadnala R.N."/>
            <person name="Sun S."/>
            <person name="Siddharthan R."/>
            <person name="Tellgren-Roth C."/>
            <person name="Dawson T.L."/>
            <person name="Heitman J."/>
            <person name="Sanyal K."/>
        </authorList>
    </citation>
    <scope>NUCLEOTIDE SEQUENCE [LARGE SCALE GENOMIC DNA]</scope>
    <source>
        <strain evidence="4">CBS14141</strain>
    </source>
</reference>
<feature type="domain" description="Serine aminopeptidase S33" evidence="3">
    <location>
        <begin position="54"/>
        <end position="315"/>
    </location>
</feature>
<evidence type="ECO:0000259" key="3">
    <source>
        <dbReference type="Pfam" id="PF12146"/>
    </source>
</evidence>
<dbReference type="GO" id="GO:0047372">
    <property type="term" value="F:monoacylglycerol lipase activity"/>
    <property type="evidence" value="ECO:0007669"/>
    <property type="project" value="UniProtKB-EC"/>
</dbReference>
<dbReference type="SUPFAM" id="SSF53474">
    <property type="entry name" value="alpha/beta-Hydrolases"/>
    <property type="match status" value="1"/>
</dbReference>
<sequence length="345" mass="38732">MGEEAAAYLPEVDVARPGQTLEEKMNLRSDGVRQYYLMHWLPTESGQPGSALAKPKAAVVFVHGFGEHVGRYRNIFKMFPDRGYQVSGFDQRGYGRTWYENPDPDLTHGWTTWEEQMKDISLMIVLTRERLDERWGKDAVPIYLLGHSMGGGLTAGFFTRPPGKGPSEEVKALVSGAMLSSPWLDIHFPIPPRLGAVVMRMVLAVAPRIRLPLGPPSNDLSRDPKVCEAVRSDPLCDTYVYTRGLYDPLTEGPKVVTQGYKRWPKELPIIIAHGTGDAVTKWSSSWEFYENLKGRGCDATFKSYDGYYHEAFHEPGDLKRDFANGYLAWLDAQVEKRASAAATRT</sequence>
<keyword evidence="5" id="KW-1185">Reference proteome</keyword>
<evidence type="ECO:0000313" key="4">
    <source>
        <dbReference type="EMBL" id="WFD46926.1"/>
    </source>
</evidence>
<evidence type="ECO:0000256" key="2">
    <source>
        <dbReference type="ARBA" id="ARBA00048461"/>
    </source>
</evidence>
<dbReference type="InterPro" id="IPR022742">
    <property type="entry name" value="Hydrolase_4"/>
</dbReference>
<organism evidence="4 5">
    <name type="scientific">Malassezia furfur</name>
    <name type="common">Pityriasis versicolor infection agent</name>
    <name type="synonym">Pityrosporum furfur</name>
    <dbReference type="NCBI Taxonomy" id="55194"/>
    <lineage>
        <taxon>Eukaryota</taxon>
        <taxon>Fungi</taxon>
        <taxon>Dikarya</taxon>
        <taxon>Basidiomycota</taxon>
        <taxon>Ustilaginomycotina</taxon>
        <taxon>Malasseziomycetes</taxon>
        <taxon>Malasseziales</taxon>
        <taxon>Malasseziaceae</taxon>
        <taxon>Malassezia</taxon>
    </lineage>
</organism>
<comment type="catalytic activity">
    <reaction evidence="1">
        <text>a diacylglycerol + H2O = a monoacylglycerol + a fatty acid + H(+)</text>
        <dbReference type="Rhea" id="RHEA:32731"/>
        <dbReference type="ChEBI" id="CHEBI:15377"/>
        <dbReference type="ChEBI" id="CHEBI:15378"/>
        <dbReference type="ChEBI" id="CHEBI:17408"/>
        <dbReference type="ChEBI" id="CHEBI:18035"/>
        <dbReference type="ChEBI" id="CHEBI:28868"/>
    </reaction>
</comment>
<dbReference type="EMBL" id="CP046234">
    <property type="protein sequence ID" value="WFD46926.1"/>
    <property type="molecule type" value="Genomic_DNA"/>
</dbReference>
<evidence type="ECO:0000313" key="5">
    <source>
        <dbReference type="Proteomes" id="UP000818624"/>
    </source>
</evidence>
<keyword evidence="4" id="KW-0378">Hydrolase</keyword>
<accession>A0ABY8EN81</accession>
<dbReference type="EC" id="3.1.1.23" evidence="4"/>
<evidence type="ECO:0000256" key="1">
    <source>
        <dbReference type="ARBA" id="ARBA00047591"/>
    </source>
</evidence>
<name>A0ABY8EN81_MALFU</name>
<dbReference type="Pfam" id="PF12146">
    <property type="entry name" value="Hydrolase_4"/>
    <property type="match status" value="1"/>
</dbReference>
<comment type="catalytic activity">
    <reaction evidence="2">
        <text>a monoacylglycerol + H2O = glycerol + a fatty acid + H(+)</text>
        <dbReference type="Rhea" id="RHEA:15245"/>
        <dbReference type="ChEBI" id="CHEBI:15377"/>
        <dbReference type="ChEBI" id="CHEBI:15378"/>
        <dbReference type="ChEBI" id="CHEBI:17408"/>
        <dbReference type="ChEBI" id="CHEBI:17754"/>
        <dbReference type="ChEBI" id="CHEBI:28868"/>
    </reaction>
</comment>
<dbReference type="Gene3D" id="3.40.50.1820">
    <property type="entry name" value="alpha/beta hydrolase"/>
    <property type="match status" value="1"/>
</dbReference>